<evidence type="ECO:0000256" key="1">
    <source>
        <dbReference type="ARBA" id="ARBA00022614"/>
    </source>
</evidence>
<dbReference type="Gene3D" id="3.40.50.300">
    <property type="entry name" value="P-loop containing nucleotide triphosphate hydrolases"/>
    <property type="match status" value="1"/>
</dbReference>
<dbReference type="Pfam" id="PF23282">
    <property type="entry name" value="WHD_ROQ1"/>
    <property type="match status" value="1"/>
</dbReference>
<sequence length="410" mass="46874">MFLCLFLGFFFYFLFYFKLTTSLLFIQSYRLEANLIKEIVGYILRNLSLTNSSVLEGLVGMDSRLAELGSLLSIGTNDIRIVGICGMGGIGKTTIAKAVYDRLSCQFEGSSYLANVREASRKHGLEPLQEQLLSEILKESDMKIRNVDKGISMTKNRLRHMRVLVFLDDVDQINQLETLVGKHDWFGLGSRIIITTRDEHLLTAFEVNHIYKAKELNNEEAVKLFSAKAFRKNQPTKGYVALTDRVLHYAKGVPLALNVLGSFLFGRNITEWRSALDRLKESPIAQVLEILKISYEGLEYTEKKIFLDIACFFKGEDKDYVAKILDGCGFYPDIGISVLAQKSLITILKNKLLMHDLIQEMGWHIVREESLDEPGKCSRLWHHKDIYHALMKNTVRDIVDNIIFSQYHLV</sequence>
<feature type="domain" description="NB-ARC" evidence="3">
    <location>
        <begin position="76"/>
        <end position="233"/>
    </location>
</feature>
<dbReference type="InterPro" id="IPR027417">
    <property type="entry name" value="P-loop_NTPase"/>
</dbReference>
<keyword evidence="2" id="KW-0677">Repeat</keyword>
<keyword evidence="1" id="KW-0433">Leucine-rich repeat</keyword>
<dbReference type="EMBL" id="GHES01008678">
    <property type="protein sequence ID" value="MPA39237.1"/>
    <property type="molecule type" value="Transcribed_RNA"/>
</dbReference>
<dbReference type="SUPFAM" id="SSF52540">
    <property type="entry name" value="P-loop containing nucleoside triphosphate hydrolases"/>
    <property type="match status" value="1"/>
</dbReference>
<dbReference type="PRINTS" id="PR00364">
    <property type="entry name" value="DISEASERSIST"/>
</dbReference>
<dbReference type="Pfam" id="PF00931">
    <property type="entry name" value="NB-ARC"/>
    <property type="match status" value="1"/>
</dbReference>
<dbReference type="Gene3D" id="1.10.8.430">
    <property type="entry name" value="Helical domain of apoptotic protease-activating factors"/>
    <property type="match status" value="1"/>
</dbReference>
<dbReference type="InterPro" id="IPR002182">
    <property type="entry name" value="NB-ARC"/>
</dbReference>
<dbReference type="GO" id="GO:0043531">
    <property type="term" value="F:ADP binding"/>
    <property type="evidence" value="ECO:0007669"/>
    <property type="project" value="InterPro"/>
</dbReference>
<reference evidence="5" key="1">
    <citation type="submission" date="2019-08" db="EMBL/GenBank/DDBJ databases">
        <title>Reference gene set and small RNA set construction with multiple tissues from Davidia involucrata Baill.</title>
        <authorList>
            <person name="Yang H."/>
            <person name="Zhou C."/>
            <person name="Li G."/>
            <person name="Wang J."/>
            <person name="Gao P."/>
            <person name="Wang M."/>
            <person name="Wang R."/>
            <person name="Zhao Y."/>
        </authorList>
    </citation>
    <scope>NUCLEOTIDE SEQUENCE</scope>
    <source>
        <tissue evidence="5">Mixed with DoveR01_LX</tissue>
    </source>
</reference>
<protein>
    <submittedName>
        <fullName evidence="5">Uncharacterized protein</fullName>
    </submittedName>
</protein>
<evidence type="ECO:0000313" key="5">
    <source>
        <dbReference type="EMBL" id="MPA39237.1"/>
    </source>
</evidence>
<dbReference type="InterPro" id="IPR042197">
    <property type="entry name" value="Apaf_helical"/>
</dbReference>
<dbReference type="AlphaFoldDB" id="A0A5B6Z4S3"/>
<dbReference type="InterPro" id="IPR058192">
    <property type="entry name" value="WHD_ROQ1-like"/>
</dbReference>
<dbReference type="InterPro" id="IPR036390">
    <property type="entry name" value="WH_DNA-bd_sf"/>
</dbReference>
<accession>A0A5B6Z4S3</accession>
<name>A0A5B6Z4S3_DAVIN</name>
<feature type="domain" description="Disease resistance protein Roq1-like winged-helix" evidence="4">
    <location>
        <begin position="301"/>
        <end position="370"/>
    </location>
</feature>
<evidence type="ECO:0000259" key="3">
    <source>
        <dbReference type="Pfam" id="PF00931"/>
    </source>
</evidence>
<dbReference type="SUPFAM" id="SSF46785">
    <property type="entry name" value="Winged helix' DNA-binding domain"/>
    <property type="match status" value="1"/>
</dbReference>
<organism evidence="5">
    <name type="scientific">Davidia involucrata</name>
    <name type="common">Dove tree</name>
    <dbReference type="NCBI Taxonomy" id="16924"/>
    <lineage>
        <taxon>Eukaryota</taxon>
        <taxon>Viridiplantae</taxon>
        <taxon>Streptophyta</taxon>
        <taxon>Embryophyta</taxon>
        <taxon>Tracheophyta</taxon>
        <taxon>Spermatophyta</taxon>
        <taxon>Magnoliopsida</taxon>
        <taxon>eudicotyledons</taxon>
        <taxon>Gunneridae</taxon>
        <taxon>Pentapetalae</taxon>
        <taxon>asterids</taxon>
        <taxon>Cornales</taxon>
        <taxon>Nyssaceae</taxon>
        <taxon>Davidia</taxon>
    </lineage>
</organism>
<proteinExistence type="predicted"/>
<gene>
    <name evidence="5" type="ORF">Din_008678</name>
</gene>
<dbReference type="GO" id="GO:0006952">
    <property type="term" value="P:defense response"/>
    <property type="evidence" value="ECO:0007669"/>
    <property type="project" value="InterPro"/>
</dbReference>
<dbReference type="PANTHER" id="PTHR11017:SF573">
    <property type="entry name" value="ADP-RIBOSYL CYCLASE_CYCLIC ADP-RIBOSE HYDROLASE"/>
    <property type="match status" value="1"/>
</dbReference>
<dbReference type="PANTHER" id="PTHR11017">
    <property type="entry name" value="LEUCINE-RICH REPEAT-CONTAINING PROTEIN"/>
    <property type="match status" value="1"/>
</dbReference>
<evidence type="ECO:0000259" key="4">
    <source>
        <dbReference type="Pfam" id="PF23282"/>
    </source>
</evidence>
<dbReference type="InterPro" id="IPR044974">
    <property type="entry name" value="Disease_R_plants"/>
</dbReference>
<evidence type="ECO:0000256" key="2">
    <source>
        <dbReference type="ARBA" id="ARBA00022737"/>
    </source>
</evidence>